<evidence type="ECO:0000256" key="6">
    <source>
        <dbReference type="RuleBase" id="RU003345"/>
    </source>
</evidence>
<dbReference type="InterPro" id="IPR015590">
    <property type="entry name" value="Aldehyde_DH_dom"/>
</dbReference>
<dbReference type="InterPro" id="IPR029510">
    <property type="entry name" value="Ald_DH_CS_GLU"/>
</dbReference>
<dbReference type="FunFam" id="3.40.605.10:FF:000001">
    <property type="entry name" value="Aldehyde dehydrogenase 1"/>
    <property type="match status" value="1"/>
</dbReference>
<comment type="similarity">
    <text evidence="1 6">Belongs to the aldehyde dehydrogenase family.</text>
</comment>
<dbReference type="Proteomes" id="UP000001067">
    <property type="component" value="Unassembled WGS sequence"/>
</dbReference>
<proteinExistence type="inferred from homology"/>
<dbReference type="SUPFAM" id="SSF53720">
    <property type="entry name" value="ALDH-like"/>
    <property type="match status" value="1"/>
</dbReference>
<dbReference type="PROSITE" id="PS00687">
    <property type="entry name" value="ALDEHYDE_DEHYDR_GLU"/>
    <property type="match status" value="1"/>
</dbReference>
<organism evidence="10">
    <name type="scientific">Pyrenophora teres f. teres (strain 0-1)</name>
    <name type="common">Barley net blotch fungus</name>
    <name type="synonym">Drechslera teres f. teres</name>
    <dbReference type="NCBI Taxonomy" id="861557"/>
    <lineage>
        <taxon>Eukaryota</taxon>
        <taxon>Fungi</taxon>
        <taxon>Dikarya</taxon>
        <taxon>Ascomycota</taxon>
        <taxon>Pezizomycotina</taxon>
        <taxon>Dothideomycetes</taxon>
        <taxon>Pleosporomycetidae</taxon>
        <taxon>Pleosporales</taxon>
        <taxon>Pleosporineae</taxon>
        <taxon>Pleosporaceae</taxon>
        <taxon>Pyrenophora</taxon>
    </lineage>
</organism>
<evidence type="ECO:0000259" key="8">
    <source>
        <dbReference type="Pfam" id="PF00171"/>
    </source>
</evidence>
<feature type="compositionally biased region" description="Low complexity" evidence="7">
    <location>
        <begin position="32"/>
        <end position="54"/>
    </location>
</feature>
<sequence>MKDIVSAISHRFHGLSKSKAAVGSPPPPPKDAPATPVRHANTTPTTANTPTPATVKMSPLNKALPALPTSRCVTPTVETLKNDYLSFDMDKLGIEPEHRQWFAAVNTSIHRFGDTMDPSHDYQYIRRIVSNAANILHNESKQNEWARRIDPVVIWVACMIHDVSSIIYRDAGEIWAQTDIVNAFLEPLGCPAGIRYQAARIVAKISYTSEMVDEEGVKTFADENHAFCIVQDAVRLDKLGAVGVSRFFSHEGNNAFRDYELIDNGIGFVEKRFVHYTRLMKTETGREMAEERYKWMLIEGSSSEKYSVYNPTNDEIVGEINLADAAEVDAAVAAAREAYENGPWSKFNGAQRAKVMLKLADLIEANGAEITKAEVTAMGQPTSIMGGWIVPMVATTWRYYAGWADKIEGQTYPLEDGAFRITQYEPYGVCAGIGPWNVSIMTMAWKMAPALAAGNTFVFKGSEKSPFSILVIARLFEEAGFPPGVVNILTGAGKTGALLAGHMDIDKISFTGSGDSGKKVVDAANKSNMKRVTLELGGKSPSLVFDDADFDAAIAANSQGFLFNSGQACIATSRLFVQSNIADKFIATLKTHFEGAAGMMGDPSDVNTRLGPLADTKQLERVLGYIEAGKTEAKLLVGGERKGDKGAFVTPTIFLNPGKDSTIYKEEIFGPVLSVLTFDTEEEAIKLANDISYGLSAAIYTENLSRALRVSSKIKAGTIGINSGYAPDNMMPFGGYKQSGMGRELGKEGLLAYMQSKSIRINL</sequence>
<dbReference type="AlphaFoldDB" id="E3S895"/>
<dbReference type="FunFam" id="3.40.309.10:FF:000012">
    <property type="entry name" value="Betaine aldehyde dehydrogenase"/>
    <property type="match status" value="1"/>
</dbReference>
<dbReference type="HOGENOM" id="CLU_365685_0_0_1"/>
<feature type="region of interest" description="Disordered" evidence="7">
    <location>
        <begin position="15"/>
        <end position="56"/>
    </location>
</feature>
<accession>E3S895</accession>
<protein>
    <recommendedName>
        <fullName evidence="3">aldehyde dehydrogenase (NAD(+))</fullName>
        <ecNumber evidence="3">1.2.1.3</ecNumber>
    </recommendedName>
</protein>
<keyword evidence="2 6" id="KW-0560">Oxidoreductase</keyword>
<dbReference type="EC" id="1.2.1.3" evidence="3"/>
<name>E3S895_PYRTT</name>
<evidence type="ECO:0000256" key="1">
    <source>
        <dbReference type="ARBA" id="ARBA00009986"/>
    </source>
</evidence>
<dbReference type="Gene3D" id="1.20.58.1910">
    <property type="match status" value="1"/>
</dbReference>
<dbReference type="eggNOG" id="KOG2450">
    <property type="taxonomic scope" value="Eukaryota"/>
</dbReference>
<dbReference type="InterPro" id="IPR016162">
    <property type="entry name" value="Ald_DH_N"/>
</dbReference>
<dbReference type="Gene3D" id="3.40.309.10">
    <property type="entry name" value="Aldehyde Dehydrogenase, Chain A, domain 2"/>
    <property type="match status" value="1"/>
</dbReference>
<dbReference type="InterPro" id="IPR016160">
    <property type="entry name" value="Ald_DH_CS_CYS"/>
</dbReference>
<keyword evidence="10" id="KW-1185">Reference proteome</keyword>
<dbReference type="SUPFAM" id="SSF109604">
    <property type="entry name" value="HD-domain/PDEase-like"/>
    <property type="match status" value="1"/>
</dbReference>
<dbReference type="PANTHER" id="PTHR11699">
    <property type="entry name" value="ALDEHYDE DEHYDROGENASE-RELATED"/>
    <property type="match status" value="1"/>
</dbReference>
<dbReference type="PROSITE" id="PS00070">
    <property type="entry name" value="ALDEHYDE_DEHYDR_CYS"/>
    <property type="match status" value="1"/>
</dbReference>
<evidence type="ECO:0000256" key="7">
    <source>
        <dbReference type="SAM" id="MobiDB-lite"/>
    </source>
</evidence>
<evidence type="ECO:0000313" key="10">
    <source>
        <dbReference type="Proteomes" id="UP000001067"/>
    </source>
</evidence>
<evidence type="ECO:0000256" key="2">
    <source>
        <dbReference type="ARBA" id="ARBA00023002"/>
    </source>
</evidence>
<dbReference type="STRING" id="861557.E3S895"/>
<evidence type="ECO:0000256" key="4">
    <source>
        <dbReference type="ARBA" id="ARBA00049194"/>
    </source>
</evidence>
<dbReference type="KEGG" id="pte:PTT_19133"/>
<evidence type="ECO:0000256" key="3">
    <source>
        <dbReference type="ARBA" id="ARBA00024226"/>
    </source>
</evidence>
<evidence type="ECO:0000256" key="5">
    <source>
        <dbReference type="PROSITE-ProRule" id="PRU10007"/>
    </source>
</evidence>
<gene>
    <name evidence="9" type="ORF">PTT_19133</name>
</gene>
<evidence type="ECO:0000313" key="9">
    <source>
        <dbReference type="EMBL" id="EFQ85808.1"/>
    </source>
</evidence>
<dbReference type="InterPro" id="IPR016163">
    <property type="entry name" value="Ald_DH_C"/>
</dbReference>
<dbReference type="Pfam" id="PF00171">
    <property type="entry name" value="Aldedh"/>
    <property type="match status" value="1"/>
</dbReference>
<dbReference type="InterPro" id="IPR016161">
    <property type="entry name" value="Ald_DH/histidinol_DH"/>
</dbReference>
<dbReference type="Gene3D" id="3.40.605.10">
    <property type="entry name" value="Aldehyde Dehydrogenase, Chain A, domain 1"/>
    <property type="match status" value="1"/>
</dbReference>
<dbReference type="Gene3D" id="1.10.472.50">
    <property type="entry name" value="HD-domain/PDEase-like"/>
    <property type="match status" value="1"/>
</dbReference>
<comment type="catalytic activity">
    <reaction evidence="4">
        <text>an aldehyde + NAD(+) + H2O = a carboxylate + NADH + 2 H(+)</text>
        <dbReference type="Rhea" id="RHEA:16185"/>
        <dbReference type="ChEBI" id="CHEBI:15377"/>
        <dbReference type="ChEBI" id="CHEBI:15378"/>
        <dbReference type="ChEBI" id="CHEBI:17478"/>
        <dbReference type="ChEBI" id="CHEBI:29067"/>
        <dbReference type="ChEBI" id="CHEBI:57540"/>
        <dbReference type="ChEBI" id="CHEBI:57945"/>
        <dbReference type="EC" id="1.2.1.3"/>
    </reaction>
</comment>
<dbReference type="EMBL" id="GL537700">
    <property type="protein sequence ID" value="EFQ85808.1"/>
    <property type="molecule type" value="Genomic_DNA"/>
</dbReference>
<reference evidence="9 10" key="1">
    <citation type="journal article" date="2010" name="Genome Biol.">
        <title>A first genome assembly of the barley fungal pathogen Pyrenophora teres f. teres.</title>
        <authorList>
            <person name="Ellwood S.R."/>
            <person name="Liu Z."/>
            <person name="Syme R.A."/>
            <person name="Lai Z."/>
            <person name="Hane J.K."/>
            <person name="Keiper F."/>
            <person name="Moffat C.S."/>
            <person name="Oliver R.P."/>
            <person name="Friesen T.L."/>
        </authorList>
    </citation>
    <scope>NUCLEOTIDE SEQUENCE [LARGE SCALE GENOMIC DNA]</scope>
    <source>
        <strain evidence="9 10">0-1</strain>
    </source>
</reference>
<feature type="domain" description="Aldehyde dehydrogenase" evidence="8">
    <location>
        <begin position="301"/>
        <end position="759"/>
    </location>
</feature>
<dbReference type="OrthoDB" id="310895at2759"/>
<feature type="active site" evidence="5">
    <location>
        <position position="535"/>
    </location>
</feature>
<dbReference type="GO" id="GO:0004029">
    <property type="term" value="F:aldehyde dehydrogenase (NAD+) activity"/>
    <property type="evidence" value="ECO:0007669"/>
    <property type="project" value="UniProtKB-EC"/>
</dbReference>